<evidence type="ECO:0000256" key="1">
    <source>
        <dbReference type="ARBA" id="ARBA00022729"/>
    </source>
</evidence>
<dbReference type="Proteomes" id="UP000193978">
    <property type="component" value="Chromosome"/>
</dbReference>
<dbReference type="GO" id="GO:0009279">
    <property type="term" value="C:cell outer membrane"/>
    <property type="evidence" value="ECO:0007669"/>
    <property type="project" value="TreeGrafter"/>
</dbReference>
<dbReference type="GO" id="GO:0030288">
    <property type="term" value="C:outer membrane-bounded periplasmic space"/>
    <property type="evidence" value="ECO:0007669"/>
    <property type="project" value="TreeGrafter"/>
</dbReference>
<evidence type="ECO:0000256" key="3">
    <source>
        <dbReference type="SAM" id="SignalP"/>
    </source>
</evidence>
<feature type="compositionally biased region" description="Basic and acidic residues" evidence="2">
    <location>
        <begin position="88"/>
        <end position="97"/>
    </location>
</feature>
<dbReference type="InterPro" id="IPR052037">
    <property type="entry name" value="LPS_export_LptA"/>
</dbReference>
<dbReference type="STRING" id="655015.B1812_16185"/>
<dbReference type="Pfam" id="PF03968">
    <property type="entry name" value="LptD_N"/>
    <property type="match status" value="1"/>
</dbReference>
<evidence type="ECO:0000313" key="6">
    <source>
        <dbReference type="Proteomes" id="UP000193978"/>
    </source>
</evidence>
<evidence type="ECO:0000259" key="4">
    <source>
        <dbReference type="Pfam" id="PF03968"/>
    </source>
</evidence>
<dbReference type="RefSeq" id="WP_085772493.1">
    <property type="nucleotide sequence ID" value="NZ_AP027149.1"/>
</dbReference>
<dbReference type="EMBL" id="CP019948">
    <property type="protein sequence ID" value="ARN82367.1"/>
    <property type="molecule type" value="Genomic_DNA"/>
</dbReference>
<proteinExistence type="predicted"/>
<dbReference type="InterPro" id="IPR005653">
    <property type="entry name" value="OstA-like_N"/>
</dbReference>
<feature type="chain" id="PRO_5012709822" evidence="3">
    <location>
        <begin position="26"/>
        <end position="198"/>
    </location>
</feature>
<dbReference type="Gene3D" id="2.60.450.10">
    <property type="entry name" value="Lipopolysaccharide (LPS) transport protein A like domain"/>
    <property type="match status" value="1"/>
</dbReference>
<evidence type="ECO:0000256" key="2">
    <source>
        <dbReference type="SAM" id="MobiDB-lite"/>
    </source>
</evidence>
<dbReference type="PANTHER" id="PTHR36504:SF1">
    <property type="entry name" value="LIPOPOLYSACCHARIDE EXPORT SYSTEM PROTEIN LPTA"/>
    <property type="match status" value="1"/>
</dbReference>
<keyword evidence="1 3" id="KW-0732">Signal</keyword>
<feature type="region of interest" description="Disordered" evidence="2">
    <location>
        <begin position="174"/>
        <end position="198"/>
    </location>
</feature>
<feature type="region of interest" description="Disordered" evidence="2">
    <location>
        <begin position="88"/>
        <end position="108"/>
    </location>
</feature>
<reference evidence="5 6" key="1">
    <citation type="submission" date="2017-02" db="EMBL/GenBank/DDBJ databases">
        <authorList>
            <person name="Peterson S.W."/>
        </authorList>
    </citation>
    <scope>NUCLEOTIDE SEQUENCE [LARGE SCALE GENOMIC DNA]</scope>
    <source>
        <strain evidence="5 6">S285</strain>
    </source>
</reference>
<feature type="domain" description="Organic solvent tolerance-like N-terminal" evidence="4">
    <location>
        <begin position="47"/>
        <end position="167"/>
    </location>
</feature>
<feature type="signal peptide" evidence="3">
    <location>
        <begin position="1"/>
        <end position="25"/>
    </location>
</feature>
<accession>A0A1W6MXQ4</accession>
<dbReference type="KEGG" id="mbry:B1812_16185"/>
<dbReference type="PANTHER" id="PTHR36504">
    <property type="entry name" value="LIPOPOLYSACCHARIDE EXPORT SYSTEM PROTEIN LPTA"/>
    <property type="match status" value="1"/>
</dbReference>
<protein>
    <submittedName>
        <fullName evidence="5">Organic solvent tolerance protein OstA</fullName>
    </submittedName>
</protein>
<dbReference type="AlphaFoldDB" id="A0A1W6MXQ4"/>
<name>A0A1W6MXQ4_9HYPH</name>
<keyword evidence="6" id="KW-1185">Reference proteome</keyword>
<dbReference type="OrthoDB" id="9811926at2"/>
<gene>
    <name evidence="5" type="ORF">B1812_16185</name>
</gene>
<dbReference type="GO" id="GO:0017089">
    <property type="term" value="F:glycolipid transfer activity"/>
    <property type="evidence" value="ECO:0007669"/>
    <property type="project" value="TreeGrafter"/>
</dbReference>
<organism evidence="5 6">
    <name type="scientific">Methylocystis bryophila</name>
    <dbReference type="NCBI Taxonomy" id="655015"/>
    <lineage>
        <taxon>Bacteria</taxon>
        <taxon>Pseudomonadati</taxon>
        <taxon>Pseudomonadota</taxon>
        <taxon>Alphaproteobacteria</taxon>
        <taxon>Hyphomicrobiales</taxon>
        <taxon>Methylocystaceae</taxon>
        <taxon>Methylocystis</taxon>
    </lineage>
</organism>
<dbReference type="GO" id="GO:0015920">
    <property type="term" value="P:lipopolysaccharide transport"/>
    <property type="evidence" value="ECO:0007669"/>
    <property type="project" value="TreeGrafter"/>
</dbReference>
<evidence type="ECO:0000313" key="5">
    <source>
        <dbReference type="EMBL" id="ARN82367.1"/>
    </source>
</evidence>
<sequence length="198" mass="20618">MSLNRWPAIAALLAALLLSAEAAGAQSPAKSGGGGILPGATASDPVNIDADKLDYFDKEQKLIYGGSVIVVNGPSTLKTSRMTIFLDNKKGAGKDGQGEAGGSSSDKVRHVEAEGPVTLVSPDQIATGDHLTYDRGDNKVHLTGNVTWTQGENVVKGDHLVYDLTTKEAHVLARDGSGKEGGGTPGQRIHSMFTPKNK</sequence>